<dbReference type="CDD" id="cd16917">
    <property type="entry name" value="HATPase_UhpB-NarQ-NarX-like"/>
    <property type="match status" value="1"/>
</dbReference>
<dbReference type="PANTHER" id="PTHR24421">
    <property type="entry name" value="NITRATE/NITRITE SENSOR PROTEIN NARX-RELATED"/>
    <property type="match status" value="1"/>
</dbReference>
<keyword evidence="4" id="KW-0812">Transmembrane</keyword>
<feature type="transmembrane region" description="Helical" evidence="4">
    <location>
        <begin position="235"/>
        <end position="257"/>
    </location>
</feature>
<dbReference type="InterPro" id="IPR036890">
    <property type="entry name" value="HATPase_C_sf"/>
</dbReference>
<organism evidence="6 7">
    <name type="scientific">Actinoplanes sandaracinus</name>
    <dbReference type="NCBI Taxonomy" id="3045177"/>
    <lineage>
        <taxon>Bacteria</taxon>
        <taxon>Bacillati</taxon>
        <taxon>Actinomycetota</taxon>
        <taxon>Actinomycetes</taxon>
        <taxon>Micromonosporales</taxon>
        <taxon>Micromonosporaceae</taxon>
        <taxon>Actinoplanes</taxon>
    </lineage>
</organism>
<keyword evidence="1" id="KW-0808">Transferase</keyword>
<comment type="caution">
    <text evidence="6">The sequence shown here is derived from an EMBL/GenBank/DDBJ whole genome shotgun (WGS) entry which is preliminary data.</text>
</comment>
<keyword evidence="4" id="KW-1133">Transmembrane helix</keyword>
<feature type="transmembrane region" description="Helical" evidence="4">
    <location>
        <begin position="353"/>
        <end position="375"/>
    </location>
</feature>
<dbReference type="PANTHER" id="PTHR24421:SF61">
    <property type="entry name" value="OXYGEN SENSOR HISTIDINE KINASE NREB"/>
    <property type="match status" value="1"/>
</dbReference>
<feature type="transmembrane region" description="Helical" evidence="4">
    <location>
        <begin position="264"/>
        <end position="287"/>
    </location>
</feature>
<keyword evidence="7" id="KW-1185">Reference proteome</keyword>
<proteinExistence type="predicted"/>
<feature type="transmembrane region" description="Helical" evidence="4">
    <location>
        <begin position="96"/>
        <end position="117"/>
    </location>
</feature>
<evidence type="ECO:0000256" key="4">
    <source>
        <dbReference type="SAM" id="Phobius"/>
    </source>
</evidence>
<keyword evidence="2" id="KW-0418">Kinase</keyword>
<keyword evidence="3" id="KW-0902">Two-component regulatory system</keyword>
<dbReference type="RefSeq" id="WP_282761660.1">
    <property type="nucleotide sequence ID" value="NZ_JASCTH010000012.1"/>
</dbReference>
<feature type="transmembrane region" description="Helical" evidence="4">
    <location>
        <begin position="382"/>
        <end position="403"/>
    </location>
</feature>
<evidence type="ECO:0000256" key="1">
    <source>
        <dbReference type="ARBA" id="ARBA00022679"/>
    </source>
</evidence>
<name>A0ABT6WM66_9ACTN</name>
<accession>A0ABT6WM66</accession>
<dbReference type="EMBL" id="JASCTH010000012">
    <property type="protein sequence ID" value="MDI6100828.1"/>
    <property type="molecule type" value="Genomic_DNA"/>
</dbReference>
<feature type="transmembrane region" description="Helical" evidence="4">
    <location>
        <begin position="315"/>
        <end position="333"/>
    </location>
</feature>
<feature type="transmembrane region" description="Helical" evidence="4">
    <location>
        <begin position="293"/>
        <end position="310"/>
    </location>
</feature>
<feature type="transmembrane region" description="Helical" evidence="4">
    <location>
        <begin position="72"/>
        <end position="90"/>
    </location>
</feature>
<keyword evidence="4" id="KW-0472">Membrane</keyword>
<keyword evidence="6" id="KW-0067">ATP-binding</keyword>
<evidence type="ECO:0000313" key="6">
    <source>
        <dbReference type="EMBL" id="MDI6100828.1"/>
    </source>
</evidence>
<feature type="transmembrane region" description="Helical" evidence="4">
    <location>
        <begin position="158"/>
        <end position="176"/>
    </location>
</feature>
<dbReference type="SUPFAM" id="SSF55874">
    <property type="entry name" value="ATPase domain of HSP90 chaperone/DNA topoisomerase II/histidine kinase"/>
    <property type="match status" value="1"/>
</dbReference>
<dbReference type="GO" id="GO:0005524">
    <property type="term" value="F:ATP binding"/>
    <property type="evidence" value="ECO:0007669"/>
    <property type="project" value="UniProtKB-KW"/>
</dbReference>
<evidence type="ECO:0000313" key="7">
    <source>
        <dbReference type="Proteomes" id="UP001241758"/>
    </source>
</evidence>
<feature type="domain" description="Histidine kinase/HSP90-like ATPase" evidence="5">
    <location>
        <begin position="558"/>
        <end position="651"/>
    </location>
</feature>
<evidence type="ECO:0000259" key="5">
    <source>
        <dbReference type="Pfam" id="PF02518"/>
    </source>
</evidence>
<dbReference type="InterPro" id="IPR003594">
    <property type="entry name" value="HATPase_dom"/>
</dbReference>
<keyword evidence="6" id="KW-0547">Nucleotide-binding</keyword>
<feature type="transmembrane region" description="Helical" evidence="4">
    <location>
        <begin position="124"/>
        <end position="146"/>
    </location>
</feature>
<sequence>MLRGLSRWWTAVAGLGGCLQILLVKSAGEVSYSPRHDVYGYDRHLGDESSLISLVPTAATVLALCLLRWWPCLLAAGSLLAVPLAGHPTAAGPWTVALHVSLTAAFPLLVVGVLGAVQGLSRDAPGLGAAVAGLAAGAVLFGGALAGEPPSTASPATFVWRVAMLVAGLAGIAAALRSWRRGDAAADAPGAGVWQRLRLVIGAGAAVLLISPLSVRPIGRLGYWLGVESSTFARYPLARIAIIGAVVLVLGTGLAALAGKWPLAGAATVVVVQIGASTPLMLAFAALRPEPSARWLGALAGVAIGAAAAASRWRVAMAAALTVSAATALFIMYEAAGGRPEKMVQQHRVVPALVLLVLVCAAATAVVAATAPVLAPRGAVPAVLGPFAAVLTLAGTYTTQVSFVRGRTPVEFTLHPVPHTVVAGYLLLAAAAAIAALGVAHHMTERWAERKQAELIRREAAAAERDRLARPIHDGVLQVLALVQREGAGLGGRGAQLAALAAEQEAALRNLLNSGGAPTGSASETNLQAALTALSSPSVEVSAPATPVVLPAGTVAEITAAVQAAVDNVRQHAGAGARTWILLEDESDGVRVTVRDDGVGFDPRRLGEAARAGRLGVAQSMRGRISDLGGRTTIHSRPGEGAEVEFWVPRRRR</sequence>
<gene>
    <name evidence="6" type="ORF">QLQ12_19640</name>
</gene>
<feature type="transmembrane region" description="Helical" evidence="4">
    <location>
        <begin position="197"/>
        <end position="215"/>
    </location>
</feature>
<dbReference type="InterPro" id="IPR050482">
    <property type="entry name" value="Sensor_HK_TwoCompSys"/>
</dbReference>
<protein>
    <submittedName>
        <fullName evidence="6">ATP-binding protein</fullName>
    </submittedName>
</protein>
<dbReference type="Proteomes" id="UP001241758">
    <property type="component" value="Unassembled WGS sequence"/>
</dbReference>
<reference evidence="6 7" key="1">
    <citation type="submission" date="2023-05" db="EMBL/GenBank/DDBJ databases">
        <title>Actinoplanes sp. NEAU-A12 genome sequencing.</title>
        <authorList>
            <person name="Wang Z.-S."/>
        </authorList>
    </citation>
    <scope>NUCLEOTIDE SEQUENCE [LARGE SCALE GENOMIC DNA]</scope>
    <source>
        <strain evidence="6 7">NEAU-A12</strain>
    </source>
</reference>
<feature type="transmembrane region" description="Helical" evidence="4">
    <location>
        <begin position="423"/>
        <end position="441"/>
    </location>
</feature>
<dbReference type="Gene3D" id="3.30.565.10">
    <property type="entry name" value="Histidine kinase-like ATPase, C-terminal domain"/>
    <property type="match status" value="1"/>
</dbReference>
<dbReference type="PROSITE" id="PS51257">
    <property type="entry name" value="PROKAR_LIPOPROTEIN"/>
    <property type="match status" value="1"/>
</dbReference>
<evidence type="ECO:0000256" key="2">
    <source>
        <dbReference type="ARBA" id="ARBA00022777"/>
    </source>
</evidence>
<evidence type="ECO:0000256" key="3">
    <source>
        <dbReference type="ARBA" id="ARBA00023012"/>
    </source>
</evidence>
<dbReference type="Pfam" id="PF02518">
    <property type="entry name" value="HATPase_c"/>
    <property type="match status" value="1"/>
</dbReference>